<comment type="similarity">
    <text evidence="1">Belongs to the NodU/CmcH family.</text>
</comment>
<dbReference type="InterPro" id="IPR038152">
    <property type="entry name" value="Carbam_trans_C_sf"/>
</dbReference>
<dbReference type="OrthoDB" id="9780777at2"/>
<dbReference type="SUPFAM" id="SSF53067">
    <property type="entry name" value="Actin-like ATPase domain"/>
    <property type="match status" value="1"/>
</dbReference>
<proteinExistence type="inferred from homology"/>
<evidence type="ECO:0000259" key="2">
    <source>
        <dbReference type="Pfam" id="PF02543"/>
    </source>
</evidence>
<dbReference type="InterPro" id="IPR043129">
    <property type="entry name" value="ATPase_NBD"/>
</dbReference>
<evidence type="ECO:0000259" key="3">
    <source>
        <dbReference type="Pfam" id="PF16861"/>
    </source>
</evidence>
<protein>
    <submittedName>
        <fullName evidence="4">Carbamoyltransferase</fullName>
    </submittedName>
</protein>
<comment type="caution">
    <text evidence="4">The sequence shown here is derived from an EMBL/GenBank/DDBJ whole genome shotgun (WGS) entry which is preliminary data.</text>
</comment>
<dbReference type="RefSeq" id="WP_121201778.1">
    <property type="nucleotide sequence ID" value="NZ_RBKU01000001.1"/>
</dbReference>
<accession>A0A495JAA9</accession>
<dbReference type="GO" id="GO:0016740">
    <property type="term" value="F:transferase activity"/>
    <property type="evidence" value="ECO:0007669"/>
    <property type="project" value="UniProtKB-KW"/>
</dbReference>
<keyword evidence="5" id="KW-1185">Reference proteome</keyword>
<sequence length="594" mass="66971">MYTLGISAYFHDSAACLLKDDYIVAAVQEERFTRKKNDESFPLNSILYCLSEAKITLNQVAYIVFYEKPFLKFERLLDTYLTFAPVGFVSFVKAMPVWLKDKLFLKKSLIKQFKSIDGNWNPKTNKLLFTTHHQSHAASAFYPSPFNKAIVLTADGVGEWTTTSVAIGIGNRIEPIKEINFPHSIGLLYSAFTYYLGFKVNCDEYKVMGLAPYGEPLYTDLIFRYLVDLKDDGSFRLCMQYFNYCSGLTMTSSRFNQLFGQPPRQAGAEISQFYMDMASSIQAATEKIMLMLTSALHREYQIDDLCMAGGVALNCVVNGKILKQSGFKRIWIQPAAGDAGGALGAAYAVYYGYSADARKDTGRGDKMQNALLGPSFSNDEIREFLIENGFSFEELSTEKLNEKVAACLADGKVVGYFRGRMEFGPRALGARSILADPRNAAMQSVLNQKIKFRESFRPFAPAVLEEHAAKYFEWPGSSPYMLFVTTVKQRFWLSSNGEEHTLKGFDKIKIHRSVIPAVTHIDYTSRLQTVNSHGNTGFYNLLQAFYKLTGCPCLINTSFNRMDEPIVNTPRQAIACFMQTGMDILVLEDFLLRK</sequence>
<dbReference type="Proteomes" id="UP000268007">
    <property type="component" value="Unassembled WGS sequence"/>
</dbReference>
<gene>
    <name evidence="4" type="ORF">BDD43_6027</name>
</gene>
<evidence type="ECO:0000313" key="5">
    <source>
        <dbReference type="Proteomes" id="UP000268007"/>
    </source>
</evidence>
<evidence type="ECO:0000256" key="1">
    <source>
        <dbReference type="ARBA" id="ARBA00006129"/>
    </source>
</evidence>
<feature type="domain" description="Carbamoyltransferase C-terminal" evidence="3">
    <location>
        <begin position="405"/>
        <end position="594"/>
    </location>
</feature>
<dbReference type="PANTHER" id="PTHR34847:SF1">
    <property type="entry name" value="NODULATION PROTEIN U"/>
    <property type="match status" value="1"/>
</dbReference>
<evidence type="ECO:0000313" key="4">
    <source>
        <dbReference type="EMBL" id="RKR85753.1"/>
    </source>
</evidence>
<dbReference type="InterPro" id="IPR003696">
    <property type="entry name" value="Carbtransf_dom"/>
</dbReference>
<dbReference type="AlphaFoldDB" id="A0A495JAA9"/>
<dbReference type="Pfam" id="PF16861">
    <property type="entry name" value="Carbam_trans_C"/>
    <property type="match status" value="1"/>
</dbReference>
<keyword evidence="4" id="KW-0808">Transferase</keyword>
<reference evidence="4 5" key="1">
    <citation type="submission" date="2018-10" db="EMBL/GenBank/DDBJ databases">
        <title>Genomic Encyclopedia of Archaeal and Bacterial Type Strains, Phase II (KMG-II): from individual species to whole genera.</title>
        <authorList>
            <person name="Goeker M."/>
        </authorList>
    </citation>
    <scope>NUCLEOTIDE SEQUENCE [LARGE SCALE GENOMIC DNA]</scope>
    <source>
        <strain evidence="4 5">DSM 18602</strain>
    </source>
</reference>
<dbReference type="InterPro" id="IPR051338">
    <property type="entry name" value="NodU/CmcH_Carbamoyltrnsfr"/>
</dbReference>
<feature type="domain" description="Carbamoyltransferase" evidence="2">
    <location>
        <begin position="4"/>
        <end position="346"/>
    </location>
</feature>
<dbReference type="PANTHER" id="PTHR34847">
    <property type="entry name" value="NODULATION PROTEIN U"/>
    <property type="match status" value="1"/>
</dbReference>
<dbReference type="Gene3D" id="3.30.420.40">
    <property type="match status" value="2"/>
</dbReference>
<organism evidence="4 5">
    <name type="scientific">Mucilaginibacter gracilis</name>
    <dbReference type="NCBI Taxonomy" id="423350"/>
    <lineage>
        <taxon>Bacteria</taxon>
        <taxon>Pseudomonadati</taxon>
        <taxon>Bacteroidota</taxon>
        <taxon>Sphingobacteriia</taxon>
        <taxon>Sphingobacteriales</taxon>
        <taxon>Sphingobacteriaceae</taxon>
        <taxon>Mucilaginibacter</taxon>
    </lineage>
</organism>
<name>A0A495JAA9_9SPHI</name>
<dbReference type="InterPro" id="IPR031730">
    <property type="entry name" value="Carbam_trans_C"/>
</dbReference>
<dbReference type="Gene3D" id="3.90.870.20">
    <property type="entry name" value="Carbamoyltransferase, C-terminal domain"/>
    <property type="match status" value="1"/>
</dbReference>
<dbReference type="CDD" id="cd24098">
    <property type="entry name" value="ASKHA_NBD_TobZ_N"/>
    <property type="match status" value="1"/>
</dbReference>
<dbReference type="EMBL" id="RBKU01000001">
    <property type="protein sequence ID" value="RKR85753.1"/>
    <property type="molecule type" value="Genomic_DNA"/>
</dbReference>
<dbReference type="Pfam" id="PF02543">
    <property type="entry name" value="Carbam_trans_N"/>
    <property type="match status" value="1"/>
</dbReference>